<name>A0A2S7IJC4_9BACT</name>
<proteinExistence type="predicted"/>
<sequence>MISLAQTIAQRIDQLAEDVSFGYDQLGLSKEQYQTAAKAPNRLQQKGIIRKISKGRFYPKQTLYICYKQM</sequence>
<keyword evidence="2" id="KW-1185">Reference proteome</keyword>
<gene>
    <name evidence="1" type="ORF">C5O19_18685</name>
</gene>
<dbReference type="EMBL" id="PTRA01000003">
    <property type="protein sequence ID" value="PQA56365.1"/>
    <property type="molecule type" value="Genomic_DNA"/>
</dbReference>
<protein>
    <submittedName>
        <fullName evidence="1">Uncharacterized protein</fullName>
    </submittedName>
</protein>
<dbReference type="AlphaFoldDB" id="A0A2S7IJC4"/>
<evidence type="ECO:0000313" key="1">
    <source>
        <dbReference type="EMBL" id="PQA56365.1"/>
    </source>
</evidence>
<comment type="caution">
    <text evidence="1">The sequence shown here is derived from an EMBL/GenBank/DDBJ whole genome shotgun (WGS) entry which is preliminary data.</text>
</comment>
<evidence type="ECO:0000313" key="2">
    <source>
        <dbReference type="Proteomes" id="UP000239590"/>
    </source>
</evidence>
<dbReference type="Proteomes" id="UP000239590">
    <property type="component" value="Unassembled WGS sequence"/>
</dbReference>
<reference evidence="2" key="1">
    <citation type="submission" date="2018-02" db="EMBL/GenBank/DDBJ databases">
        <title>Genome sequencing of Solimonas sp. HR-BB.</title>
        <authorList>
            <person name="Lee Y."/>
            <person name="Jeon C.O."/>
        </authorList>
    </citation>
    <scope>NUCLEOTIDE SEQUENCE [LARGE SCALE GENOMIC DNA]</scope>
    <source>
        <strain evidence="2">HR-U</strain>
    </source>
</reference>
<organism evidence="1 2">
    <name type="scientific">Siphonobacter curvatus</name>
    <dbReference type="NCBI Taxonomy" id="2094562"/>
    <lineage>
        <taxon>Bacteria</taxon>
        <taxon>Pseudomonadati</taxon>
        <taxon>Bacteroidota</taxon>
        <taxon>Cytophagia</taxon>
        <taxon>Cytophagales</taxon>
        <taxon>Cytophagaceae</taxon>
        <taxon>Siphonobacter</taxon>
    </lineage>
</organism>
<accession>A0A2S7IJC4</accession>